<organism evidence="7 8">
    <name type="scientific">Snodgrassella alvi</name>
    <dbReference type="NCBI Taxonomy" id="1196083"/>
    <lineage>
        <taxon>Bacteria</taxon>
        <taxon>Pseudomonadati</taxon>
        <taxon>Pseudomonadota</taxon>
        <taxon>Betaproteobacteria</taxon>
        <taxon>Neisseriales</taxon>
        <taxon>Neisseriaceae</taxon>
        <taxon>Snodgrassella</taxon>
    </lineage>
</organism>
<keyword evidence="3" id="KW-0444">Lipid biosynthesis</keyword>
<name>A0A2N9X5Y8_9NEIS</name>
<feature type="domain" description="Phospholipid/glycerol acyltransferase" evidence="6">
    <location>
        <begin position="74"/>
        <end position="186"/>
    </location>
</feature>
<evidence type="ECO:0000256" key="4">
    <source>
        <dbReference type="ARBA" id="ARBA00023264"/>
    </source>
</evidence>
<dbReference type="SMART" id="SM00563">
    <property type="entry name" value="PlsC"/>
    <property type="match status" value="1"/>
</dbReference>
<dbReference type="Pfam" id="PF01553">
    <property type="entry name" value="Acyltransferase"/>
    <property type="match status" value="1"/>
</dbReference>
<keyword evidence="3" id="KW-0594">Phospholipid biosynthesis</keyword>
<keyword evidence="5" id="KW-0012">Acyltransferase</keyword>
<gene>
    <name evidence="7" type="ORF">BHC54_08675</name>
</gene>
<dbReference type="GO" id="GO:0006654">
    <property type="term" value="P:phosphatidic acid biosynthetic process"/>
    <property type="evidence" value="ECO:0007669"/>
    <property type="project" value="TreeGrafter"/>
</dbReference>
<comment type="pathway">
    <text evidence="1">Lipid metabolism.</text>
</comment>
<evidence type="ECO:0000313" key="8">
    <source>
        <dbReference type="Proteomes" id="UP000230202"/>
    </source>
</evidence>
<evidence type="ECO:0000256" key="1">
    <source>
        <dbReference type="ARBA" id="ARBA00005189"/>
    </source>
</evidence>
<evidence type="ECO:0000256" key="5">
    <source>
        <dbReference type="ARBA" id="ARBA00023315"/>
    </source>
</evidence>
<keyword evidence="4" id="KW-1208">Phospholipid metabolism</keyword>
<evidence type="ECO:0000259" key="6">
    <source>
        <dbReference type="SMART" id="SM00563"/>
    </source>
</evidence>
<evidence type="ECO:0000256" key="2">
    <source>
        <dbReference type="ARBA" id="ARBA00022679"/>
    </source>
</evidence>
<dbReference type="InterPro" id="IPR002123">
    <property type="entry name" value="Plipid/glycerol_acylTrfase"/>
</dbReference>
<dbReference type="Proteomes" id="UP000230202">
    <property type="component" value="Unassembled WGS sequence"/>
</dbReference>
<comment type="caution">
    <text evidence="7">The sequence shown here is derived from an EMBL/GenBank/DDBJ whole genome shotgun (WGS) entry which is preliminary data.</text>
</comment>
<dbReference type="EMBL" id="MEIL01000029">
    <property type="protein sequence ID" value="PIT38591.1"/>
    <property type="molecule type" value="Genomic_DNA"/>
</dbReference>
<dbReference type="RefSeq" id="WP_100152489.1">
    <property type="nucleotide sequence ID" value="NZ_MEIL01000029.1"/>
</dbReference>
<reference evidence="7" key="1">
    <citation type="journal article" date="2017" name="MBio">
        <title>Type VI secretion-mediated competition in the bee gut microbiome.</title>
        <authorList>
            <person name="Steele M.I."/>
            <person name="Kwong W.K."/>
            <person name="Powell J.E."/>
            <person name="Whiteley M."/>
            <person name="Moran N.A."/>
        </authorList>
    </citation>
    <scope>NUCLEOTIDE SEQUENCE [LARGE SCALE GENOMIC DNA]</scope>
    <source>
        <strain evidence="7">WkB273</strain>
    </source>
</reference>
<evidence type="ECO:0000256" key="3">
    <source>
        <dbReference type="ARBA" id="ARBA00023209"/>
    </source>
</evidence>
<dbReference type="AlphaFoldDB" id="A0A2N9X5Y8"/>
<protein>
    <recommendedName>
        <fullName evidence="6">Phospholipid/glycerol acyltransferase domain-containing protein</fullName>
    </recommendedName>
</protein>
<keyword evidence="2" id="KW-0808">Transferase</keyword>
<proteinExistence type="predicted"/>
<dbReference type="CDD" id="cd07989">
    <property type="entry name" value="LPLAT_AGPAT-like"/>
    <property type="match status" value="1"/>
</dbReference>
<dbReference type="SUPFAM" id="SSF69593">
    <property type="entry name" value="Glycerol-3-phosphate (1)-acyltransferase"/>
    <property type="match status" value="1"/>
</dbReference>
<dbReference type="PANTHER" id="PTHR10434:SF59">
    <property type="entry name" value="1-ACYL-SN-GLYCEROL-3-PHOSPHATE ACYLTRANSFERASE"/>
    <property type="match status" value="1"/>
</dbReference>
<evidence type="ECO:0000313" key="7">
    <source>
        <dbReference type="EMBL" id="PIT38591.1"/>
    </source>
</evidence>
<accession>A0A2N9X5Y8</accession>
<sequence>MTSLKSTSFFTRYKRIFKLALWLQQTIRRVNNFEQLSATERNGELVSIGRNLLNILHIKLEPQQPLPNTASMPWLTVANHVSWLDIFVLMAYIPGGYIAKQSIKSWPILGKLATNGGTVYINRLSRQDISPVIKAIKEALLQGRNVLFFPEAYTSEGLNTLPFKAALFQAAIDANRPVMSVAIRYYDTQAKRTTKVAFAGKTSLLRSLWNIVSIPEITVKVDFAEPLMITENQNTDRFQLKTMTEEFIQQKVLSDSPLATTFANKMNRDQ</sequence>
<keyword evidence="3" id="KW-0443">Lipid metabolism</keyword>
<dbReference type="GO" id="GO:0003841">
    <property type="term" value="F:1-acylglycerol-3-phosphate O-acyltransferase activity"/>
    <property type="evidence" value="ECO:0007669"/>
    <property type="project" value="TreeGrafter"/>
</dbReference>
<dbReference type="PANTHER" id="PTHR10434">
    <property type="entry name" value="1-ACYL-SN-GLYCEROL-3-PHOSPHATE ACYLTRANSFERASE"/>
    <property type="match status" value="1"/>
</dbReference>
<keyword evidence="8" id="KW-1185">Reference proteome</keyword>